<dbReference type="AlphaFoldDB" id="A0A165YIT5"/>
<name>A0A165YIT5_9AGAM</name>
<evidence type="ECO:0000313" key="3">
    <source>
        <dbReference type="Proteomes" id="UP000076532"/>
    </source>
</evidence>
<keyword evidence="1" id="KW-1133">Transmembrane helix</keyword>
<keyword evidence="3" id="KW-1185">Reference proteome</keyword>
<evidence type="ECO:0000256" key="1">
    <source>
        <dbReference type="SAM" id="Phobius"/>
    </source>
</evidence>
<keyword evidence="1" id="KW-0812">Transmembrane</keyword>
<keyword evidence="1" id="KW-0472">Membrane</keyword>
<sequence length="135" mass="15489">MRHILRRVPDAACTLMLHMHIAHRGGISILKEAPQLRDSTTDALSLCPCYLAIYISAVICCWIIYHLSPITSLITRYSLLGIGYWREPGLQWHRLLHINSGFYWHASPVMYRLMISDSLPCTLHPFENDELIGCL</sequence>
<evidence type="ECO:0000313" key="2">
    <source>
        <dbReference type="EMBL" id="KZP09599.1"/>
    </source>
</evidence>
<gene>
    <name evidence="2" type="ORF">FIBSPDRAFT_873451</name>
</gene>
<accession>A0A165YIT5</accession>
<dbReference type="EMBL" id="KV417696">
    <property type="protein sequence ID" value="KZP09599.1"/>
    <property type="molecule type" value="Genomic_DNA"/>
</dbReference>
<protein>
    <submittedName>
        <fullName evidence="2">Uncharacterized protein</fullName>
    </submittedName>
</protein>
<organism evidence="2 3">
    <name type="scientific">Athelia psychrophila</name>
    <dbReference type="NCBI Taxonomy" id="1759441"/>
    <lineage>
        <taxon>Eukaryota</taxon>
        <taxon>Fungi</taxon>
        <taxon>Dikarya</taxon>
        <taxon>Basidiomycota</taxon>
        <taxon>Agaricomycotina</taxon>
        <taxon>Agaricomycetes</taxon>
        <taxon>Agaricomycetidae</taxon>
        <taxon>Atheliales</taxon>
        <taxon>Atheliaceae</taxon>
        <taxon>Athelia</taxon>
    </lineage>
</organism>
<dbReference type="Proteomes" id="UP000076532">
    <property type="component" value="Unassembled WGS sequence"/>
</dbReference>
<reference evidence="2 3" key="1">
    <citation type="journal article" date="2016" name="Mol. Biol. Evol.">
        <title>Comparative Genomics of Early-Diverging Mushroom-Forming Fungi Provides Insights into the Origins of Lignocellulose Decay Capabilities.</title>
        <authorList>
            <person name="Nagy L.G."/>
            <person name="Riley R."/>
            <person name="Tritt A."/>
            <person name="Adam C."/>
            <person name="Daum C."/>
            <person name="Floudas D."/>
            <person name="Sun H."/>
            <person name="Yadav J.S."/>
            <person name="Pangilinan J."/>
            <person name="Larsson K.H."/>
            <person name="Matsuura K."/>
            <person name="Barry K."/>
            <person name="Labutti K."/>
            <person name="Kuo R."/>
            <person name="Ohm R.A."/>
            <person name="Bhattacharya S.S."/>
            <person name="Shirouzu T."/>
            <person name="Yoshinaga Y."/>
            <person name="Martin F.M."/>
            <person name="Grigoriev I.V."/>
            <person name="Hibbett D.S."/>
        </authorList>
    </citation>
    <scope>NUCLEOTIDE SEQUENCE [LARGE SCALE GENOMIC DNA]</scope>
    <source>
        <strain evidence="2 3">CBS 109695</strain>
    </source>
</reference>
<proteinExistence type="predicted"/>
<feature type="transmembrane region" description="Helical" evidence="1">
    <location>
        <begin position="43"/>
        <end position="65"/>
    </location>
</feature>